<comment type="caution">
    <text evidence="1">The sequence shown here is derived from an EMBL/GenBank/DDBJ whole genome shotgun (WGS) entry which is preliminary data.</text>
</comment>
<reference evidence="1 2" key="1">
    <citation type="journal article" date="2016" name="Nat. Commun.">
        <title>Thousands of microbial genomes shed light on interconnected biogeochemical processes in an aquifer system.</title>
        <authorList>
            <person name="Anantharaman K."/>
            <person name="Brown C.T."/>
            <person name="Hug L.A."/>
            <person name="Sharon I."/>
            <person name="Castelle C.J."/>
            <person name="Probst A.J."/>
            <person name="Thomas B.C."/>
            <person name="Singh A."/>
            <person name="Wilkins M.J."/>
            <person name="Karaoz U."/>
            <person name="Brodie E.L."/>
            <person name="Williams K.H."/>
            <person name="Hubbard S.S."/>
            <person name="Banfield J.F."/>
        </authorList>
    </citation>
    <scope>NUCLEOTIDE SEQUENCE [LARGE SCALE GENOMIC DNA]</scope>
</reference>
<dbReference type="Proteomes" id="UP000177408">
    <property type="component" value="Unassembled WGS sequence"/>
</dbReference>
<proteinExistence type="predicted"/>
<dbReference type="AlphaFoldDB" id="A0A1G1Z0Z2"/>
<dbReference type="PROSITE" id="PS51257">
    <property type="entry name" value="PROKAR_LIPOPROTEIN"/>
    <property type="match status" value="1"/>
</dbReference>
<sequence length="79" mass="8720">MKKIVALCIVLAILAAGCATLVLSPEERELVKQFNSIDHLEADDINFIKGLGLNPNDLSNRDKAFVMREAEVVARSYAF</sequence>
<accession>A0A1G1Z0Z2</accession>
<evidence type="ECO:0000313" key="1">
    <source>
        <dbReference type="EMBL" id="OGY58298.1"/>
    </source>
</evidence>
<name>A0A1G1Z0Z2_9BACT</name>
<organism evidence="1 2">
    <name type="scientific">Candidatus Buchananbacteria bacterium RIFCSPLOWO2_02_FULL_46_11b</name>
    <dbReference type="NCBI Taxonomy" id="1797548"/>
    <lineage>
        <taxon>Bacteria</taxon>
        <taxon>Candidatus Buchananiibacteriota</taxon>
    </lineage>
</organism>
<gene>
    <name evidence="1" type="ORF">A3H67_01340</name>
</gene>
<protein>
    <submittedName>
        <fullName evidence="1">Uncharacterized protein</fullName>
    </submittedName>
</protein>
<evidence type="ECO:0000313" key="2">
    <source>
        <dbReference type="Proteomes" id="UP000177408"/>
    </source>
</evidence>
<dbReference type="EMBL" id="MHIR01000003">
    <property type="protein sequence ID" value="OGY58298.1"/>
    <property type="molecule type" value="Genomic_DNA"/>
</dbReference>